<comment type="caution">
    <text evidence="2">The sequence shown here is derived from an EMBL/GenBank/DDBJ whole genome shotgun (WGS) entry which is preliminary data.</text>
</comment>
<keyword evidence="3" id="KW-1185">Reference proteome</keyword>
<organism evidence="2 3">
    <name type="scientific">Sphingomonas swuensis</name>
    <dbReference type="NCBI Taxonomy" id="977800"/>
    <lineage>
        <taxon>Bacteria</taxon>
        <taxon>Pseudomonadati</taxon>
        <taxon>Pseudomonadota</taxon>
        <taxon>Alphaproteobacteria</taxon>
        <taxon>Sphingomonadales</taxon>
        <taxon>Sphingomonadaceae</taxon>
        <taxon>Sphingomonas</taxon>
    </lineage>
</organism>
<dbReference type="Proteomes" id="UP001500235">
    <property type="component" value="Unassembled WGS sequence"/>
</dbReference>
<dbReference type="EMBL" id="BAABBQ010000001">
    <property type="protein sequence ID" value="GAA4020415.1"/>
    <property type="molecule type" value="Genomic_DNA"/>
</dbReference>
<feature type="chain" id="PRO_5045156700" evidence="1">
    <location>
        <begin position="28"/>
        <end position="224"/>
    </location>
</feature>
<reference evidence="3" key="1">
    <citation type="journal article" date="2019" name="Int. J. Syst. Evol. Microbiol.">
        <title>The Global Catalogue of Microorganisms (GCM) 10K type strain sequencing project: providing services to taxonomists for standard genome sequencing and annotation.</title>
        <authorList>
            <consortium name="The Broad Institute Genomics Platform"/>
            <consortium name="The Broad Institute Genome Sequencing Center for Infectious Disease"/>
            <person name="Wu L."/>
            <person name="Ma J."/>
        </authorList>
    </citation>
    <scope>NUCLEOTIDE SEQUENCE [LARGE SCALE GENOMIC DNA]</scope>
    <source>
        <strain evidence="3">JCM 17563</strain>
    </source>
</reference>
<dbReference type="Pfam" id="PF09476">
    <property type="entry name" value="Pilus_CpaD"/>
    <property type="match status" value="1"/>
</dbReference>
<proteinExistence type="predicted"/>
<evidence type="ECO:0000313" key="2">
    <source>
        <dbReference type="EMBL" id="GAA4020415.1"/>
    </source>
</evidence>
<keyword evidence="1" id="KW-0732">Signal</keyword>
<sequence length="224" mass="22993">MIRLQDKDALPMMHKLSFLLLASAALAGCGVKRGVDEPARGIVPINEPVVSRADFALDLAAPSGSIDPSEAARLDGWFRGLALGYGDVISIDGPYSMSARGDVARVAANYGLLVADGAPVTPGAIPPGAVRVVVSRTRADVPGCPNWSKASSPTYNNELMSNHGCAVNANLAAMVANPADLASGREAGVSDPATGVRAIQSYRAKKLTGEGPLKDISTKNSGGN</sequence>
<dbReference type="InterPro" id="IPR019027">
    <property type="entry name" value="Pilus_biogenesis_CpaD-related"/>
</dbReference>
<feature type="signal peptide" evidence="1">
    <location>
        <begin position="1"/>
        <end position="27"/>
    </location>
</feature>
<evidence type="ECO:0000313" key="3">
    <source>
        <dbReference type="Proteomes" id="UP001500235"/>
    </source>
</evidence>
<protein>
    <submittedName>
        <fullName evidence="2">Pilus assembly protein CpaD</fullName>
    </submittedName>
</protein>
<accession>A0ABP7T358</accession>
<gene>
    <name evidence="2" type="ORF">GCM10022280_20980</name>
</gene>
<dbReference type="PROSITE" id="PS51257">
    <property type="entry name" value="PROKAR_LIPOPROTEIN"/>
    <property type="match status" value="1"/>
</dbReference>
<name>A0ABP7T358_9SPHN</name>
<evidence type="ECO:0000256" key="1">
    <source>
        <dbReference type="SAM" id="SignalP"/>
    </source>
</evidence>